<evidence type="ECO:0000256" key="2">
    <source>
        <dbReference type="ARBA" id="ARBA00004123"/>
    </source>
</evidence>
<evidence type="ECO:0000256" key="4">
    <source>
        <dbReference type="ARBA" id="ARBA00008239"/>
    </source>
</evidence>
<feature type="compositionally biased region" description="Basic residues" evidence="10">
    <location>
        <begin position="502"/>
        <end position="519"/>
    </location>
</feature>
<dbReference type="Pfam" id="PF00183">
    <property type="entry name" value="HSP90"/>
    <property type="match status" value="1"/>
</dbReference>
<comment type="subunit">
    <text evidence="5">Part of a tri-snRNP complex.</text>
</comment>
<dbReference type="PANTHER" id="PTHR31077:SF1">
    <property type="entry name" value="U4_U6.U5 SMALL NUCLEAR RIBONUCLEOPROTEIN 27 KDA PROTEIN"/>
    <property type="match status" value="1"/>
</dbReference>
<comment type="similarity">
    <text evidence="3">Belongs to the SNUT3 family.</text>
</comment>
<keyword evidence="13" id="KW-1185">Reference proteome</keyword>
<dbReference type="SUPFAM" id="SSF54826">
    <property type="entry name" value="Enolase N-terminal domain-like"/>
    <property type="match status" value="1"/>
</dbReference>
<comment type="caution">
    <text evidence="12">The sequence shown here is derived from an EMBL/GenBank/DDBJ whole genome shotgun (WGS) entry which is preliminary data.</text>
</comment>
<evidence type="ECO:0000313" key="12">
    <source>
        <dbReference type="EMBL" id="GMH13628.1"/>
    </source>
</evidence>
<dbReference type="AlphaFoldDB" id="A0AAD3SLQ0"/>
<dbReference type="Pfam" id="PF08648">
    <property type="entry name" value="SNRNP27"/>
    <property type="match status" value="1"/>
</dbReference>
<sequence>MLPPVGVNPAGFQPWAFKVLGVLLGPVYCSPNTVSTWILGLLYLPYIPSACGKWCIFLQPSFITMWQIGWAVENVNTIIGPALVGKDPTKQVGIDNLMLQQLDGTINAGDWCKQKLEPAHALKIRSFKSGGTRLYAIVQSTTAEDAERIFSLASIRLWDGSNYLKARKLDADIVPQPGCLDDASVHRCHSAGREDKSVLLRKALEPPDPEIIDDALNLLVQMKALQKMQPRLRHDPTFYGRLLASFSLSFDTSVLILKCGSVGILREGILFGKRRDTQPLPVLRPFGQDKLFTEYIDSYYAADGDNAFLTGKKEVACMENLCAYQFWQRLFKDKLRLEHLDVNGAETSQTVLPKPKKNPSEEALDVAEADKHDEIRKCLGLVKGSVDSEDLPLNISREMLQQNQILKVIRKDLVKKCIEFFFEIAENKIEQVVVSDRVVDSPCCLLGQTRQKMSGRERERLREKERERDRDRDGERRREKDDRDRKDRDRSRRSRTPDRTLSRHTRSWTRSPDRRRRSSRSLTPSRSRSRSPERSRRRHHRRTPSPDAHRSSKRRRDEHGYDRDDEKDRKKAVSDFVDGIAREHQLKQQKKGSTENGGSGGEGEGDADEIEMMKQLGIPTGFDSTKGKPVPGADVSGVRAVTKRQPRQYMNRRGGFNRPLPAERNR</sequence>
<feature type="domain" description="U4/U6.U5 small nuclear ribonucleoprotein 27kDa protein" evidence="11">
    <location>
        <begin position="608"/>
        <end position="662"/>
    </location>
</feature>
<reference evidence="12" key="1">
    <citation type="submission" date="2023-05" db="EMBL/GenBank/DDBJ databases">
        <title>Nepenthes gracilis genome sequencing.</title>
        <authorList>
            <person name="Fukushima K."/>
        </authorList>
    </citation>
    <scope>NUCLEOTIDE SEQUENCE</scope>
    <source>
        <strain evidence="12">SING2019-196</strain>
    </source>
</reference>
<dbReference type="InterPro" id="IPR001404">
    <property type="entry name" value="Hsp90_fam"/>
</dbReference>
<evidence type="ECO:0000259" key="11">
    <source>
        <dbReference type="Pfam" id="PF08648"/>
    </source>
</evidence>
<dbReference type="InterPro" id="IPR029017">
    <property type="entry name" value="Enolase-like_N"/>
</dbReference>
<evidence type="ECO:0000256" key="3">
    <source>
        <dbReference type="ARBA" id="ARBA00008218"/>
    </source>
</evidence>
<gene>
    <name evidence="12" type="ORF">Nepgr_015469</name>
</gene>
<evidence type="ECO:0000256" key="10">
    <source>
        <dbReference type="SAM" id="MobiDB-lite"/>
    </source>
</evidence>
<dbReference type="GO" id="GO:0006397">
    <property type="term" value="P:mRNA processing"/>
    <property type="evidence" value="ECO:0007669"/>
    <property type="project" value="UniProtKB-KW"/>
</dbReference>
<evidence type="ECO:0000256" key="6">
    <source>
        <dbReference type="ARBA" id="ARBA00022664"/>
    </source>
</evidence>
<evidence type="ECO:0000256" key="5">
    <source>
        <dbReference type="ARBA" id="ARBA00011825"/>
    </source>
</evidence>
<keyword evidence="6" id="KW-0507">mRNA processing</keyword>
<name>A0AAD3SLQ0_NEPGR</name>
<dbReference type="GO" id="GO:0051082">
    <property type="term" value="F:unfolded protein binding"/>
    <property type="evidence" value="ECO:0007669"/>
    <property type="project" value="InterPro"/>
</dbReference>
<evidence type="ECO:0000313" key="13">
    <source>
        <dbReference type="Proteomes" id="UP001279734"/>
    </source>
</evidence>
<comment type="subcellular location">
    <subcellularLocation>
        <location evidence="2">Nucleus</location>
    </subcellularLocation>
</comment>
<dbReference type="GO" id="GO:0005524">
    <property type="term" value="F:ATP binding"/>
    <property type="evidence" value="ECO:0007669"/>
    <property type="project" value="InterPro"/>
</dbReference>
<feature type="compositionally biased region" description="Basic and acidic residues" evidence="10">
    <location>
        <begin position="547"/>
        <end position="573"/>
    </location>
</feature>
<dbReference type="InterPro" id="IPR013957">
    <property type="entry name" value="SNRNP27"/>
</dbReference>
<dbReference type="Gene3D" id="3.30.390.10">
    <property type="entry name" value="Enolase-like, N-terminal domain"/>
    <property type="match status" value="1"/>
</dbReference>
<dbReference type="EMBL" id="BSYO01000013">
    <property type="protein sequence ID" value="GMH13628.1"/>
    <property type="molecule type" value="Genomic_DNA"/>
</dbReference>
<keyword evidence="8" id="KW-0508">mRNA splicing</keyword>
<dbReference type="GO" id="GO:0140662">
    <property type="term" value="F:ATP-dependent protein folding chaperone"/>
    <property type="evidence" value="ECO:0007669"/>
    <property type="project" value="InterPro"/>
</dbReference>
<proteinExistence type="inferred from homology"/>
<dbReference type="GO" id="GO:0071011">
    <property type="term" value="C:precatalytic spliceosome"/>
    <property type="evidence" value="ECO:0007669"/>
    <property type="project" value="TreeGrafter"/>
</dbReference>
<organism evidence="12 13">
    <name type="scientific">Nepenthes gracilis</name>
    <name type="common">Slender pitcher plant</name>
    <dbReference type="NCBI Taxonomy" id="150966"/>
    <lineage>
        <taxon>Eukaryota</taxon>
        <taxon>Viridiplantae</taxon>
        <taxon>Streptophyta</taxon>
        <taxon>Embryophyta</taxon>
        <taxon>Tracheophyta</taxon>
        <taxon>Spermatophyta</taxon>
        <taxon>Magnoliopsida</taxon>
        <taxon>eudicotyledons</taxon>
        <taxon>Gunneridae</taxon>
        <taxon>Pentapetalae</taxon>
        <taxon>Caryophyllales</taxon>
        <taxon>Nepenthaceae</taxon>
        <taxon>Nepenthes</taxon>
    </lineage>
</organism>
<protein>
    <recommendedName>
        <fullName evidence="11">U4/U6.U5 small nuclear ribonucleoprotein 27kDa protein domain-containing protein</fullName>
    </recommendedName>
</protein>
<dbReference type="GO" id="GO:0008380">
    <property type="term" value="P:RNA splicing"/>
    <property type="evidence" value="ECO:0007669"/>
    <property type="project" value="UniProtKB-KW"/>
</dbReference>
<dbReference type="GO" id="GO:0016887">
    <property type="term" value="F:ATP hydrolysis activity"/>
    <property type="evidence" value="ECO:0007669"/>
    <property type="project" value="InterPro"/>
</dbReference>
<feature type="region of interest" description="Disordered" evidence="10">
    <location>
        <begin position="450"/>
        <end position="666"/>
    </location>
</feature>
<dbReference type="InterPro" id="IPR020568">
    <property type="entry name" value="Ribosomal_Su5_D2-typ_SF"/>
</dbReference>
<dbReference type="Proteomes" id="UP001279734">
    <property type="component" value="Unassembled WGS sequence"/>
</dbReference>
<dbReference type="PANTHER" id="PTHR31077">
    <property type="entry name" value="U4/U6.U5 SMALL NUCLEAR RIBONUCLEOPROTEIN 27 KDA PROTEIN"/>
    <property type="match status" value="1"/>
</dbReference>
<keyword evidence="7" id="KW-0143">Chaperone</keyword>
<evidence type="ECO:0000256" key="8">
    <source>
        <dbReference type="ARBA" id="ARBA00023187"/>
    </source>
</evidence>
<comment type="function">
    <text evidence="1">May play a role in mRNA splicing.</text>
</comment>
<dbReference type="SUPFAM" id="SSF54211">
    <property type="entry name" value="Ribosomal protein S5 domain 2-like"/>
    <property type="match status" value="1"/>
</dbReference>
<feature type="compositionally biased region" description="Basic and acidic residues" evidence="10">
    <location>
        <begin position="454"/>
        <end position="501"/>
    </location>
</feature>
<keyword evidence="9" id="KW-0539">Nucleus</keyword>
<dbReference type="Gene3D" id="3.30.230.80">
    <property type="match status" value="1"/>
</dbReference>
<evidence type="ECO:0000256" key="9">
    <source>
        <dbReference type="ARBA" id="ARBA00023242"/>
    </source>
</evidence>
<evidence type="ECO:0000256" key="1">
    <source>
        <dbReference type="ARBA" id="ARBA00003632"/>
    </source>
</evidence>
<evidence type="ECO:0000256" key="7">
    <source>
        <dbReference type="ARBA" id="ARBA00023186"/>
    </source>
</evidence>
<accession>A0AAD3SLQ0</accession>
<comment type="similarity">
    <text evidence="4">Belongs to the heat shock protein 90 family.</text>
</comment>